<dbReference type="EMBL" id="PIET01002605">
    <property type="protein sequence ID" value="PLM42543.1"/>
    <property type="molecule type" value="Genomic_DNA"/>
</dbReference>
<evidence type="ECO:0008006" key="3">
    <source>
        <dbReference type="Google" id="ProtNLM"/>
    </source>
</evidence>
<evidence type="ECO:0000313" key="2">
    <source>
        <dbReference type="Proteomes" id="UP000234661"/>
    </source>
</evidence>
<reference evidence="1 2" key="1">
    <citation type="submission" date="2017-11" db="EMBL/GenBank/DDBJ databases">
        <authorList>
            <person name="Han C.G."/>
        </authorList>
    </citation>
    <scope>NUCLEOTIDE SEQUENCE [LARGE SCALE GENOMIC DNA]</scope>
    <source>
        <strain evidence="1 2">A2</strain>
    </source>
</reference>
<reference evidence="1 2" key="2">
    <citation type="submission" date="2018-01" db="EMBL/GenBank/DDBJ databases">
        <title>Genomic study of Klebsiella pneumoniae.</title>
        <authorList>
            <person name="Yang Y."/>
            <person name="Bicalho R."/>
        </authorList>
    </citation>
    <scope>NUCLEOTIDE SEQUENCE [LARGE SCALE GENOMIC DNA]</scope>
    <source>
        <strain evidence="1 2">A2</strain>
    </source>
</reference>
<comment type="caution">
    <text evidence="1">The sequence shown here is derived from an EMBL/GenBank/DDBJ whole genome shotgun (WGS) entry which is preliminary data.</text>
</comment>
<organism evidence="1 2">
    <name type="scientific">Klebsiella michiganensis</name>
    <dbReference type="NCBI Taxonomy" id="1134687"/>
    <lineage>
        <taxon>Bacteria</taxon>
        <taxon>Pseudomonadati</taxon>
        <taxon>Pseudomonadota</taxon>
        <taxon>Gammaproteobacteria</taxon>
        <taxon>Enterobacterales</taxon>
        <taxon>Enterobacteriaceae</taxon>
        <taxon>Klebsiella/Raoultella group</taxon>
        <taxon>Klebsiella</taxon>
    </lineage>
</organism>
<evidence type="ECO:0000313" key="1">
    <source>
        <dbReference type="EMBL" id="PLM42543.1"/>
    </source>
</evidence>
<proteinExistence type="predicted"/>
<dbReference type="AlphaFoldDB" id="A0A2J4XVI5"/>
<accession>A0A2J4XVI5</accession>
<gene>
    <name evidence="1" type="ORF">CWM85_40655</name>
</gene>
<protein>
    <recommendedName>
        <fullName evidence="3">Levan regulatory protein RlsC</fullName>
    </recommendedName>
</protein>
<dbReference type="Proteomes" id="UP000234661">
    <property type="component" value="Unassembled WGS sequence"/>
</dbReference>
<name>A0A2J4XVI5_9ENTR</name>
<sequence length="61" mass="6850">MNDLFMESLALQRIELMARLVASSDCSDDDKEVAISWLSELTSDLVTRLNEYGVGQDESTH</sequence>